<protein>
    <recommendedName>
        <fullName evidence="2">histidine kinase</fullName>
        <ecNumber evidence="2">2.7.13.3</ecNumber>
    </recommendedName>
</protein>
<evidence type="ECO:0000256" key="5">
    <source>
        <dbReference type="ARBA" id="ARBA00022741"/>
    </source>
</evidence>
<evidence type="ECO:0000256" key="1">
    <source>
        <dbReference type="ARBA" id="ARBA00000085"/>
    </source>
</evidence>
<dbReference type="EC" id="2.7.13.3" evidence="2"/>
<feature type="transmembrane region" description="Helical" evidence="9">
    <location>
        <begin position="182"/>
        <end position="207"/>
    </location>
</feature>
<proteinExistence type="predicted"/>
<evidence type="ECO:0000256" key="2">
    <source>
        <dbReference type="ARBA" id="ARBA00012438"/>
    </source>
</evidence>
<dbReference type="InterPro" id="IPR003594">
    <property type="entry name" value="HATPase_dom"/>
</dbReference>
<dbReference type="SUPFAM" id="SSF55874">
    <property type="entry name" value="ATPase domain of HSP90 chaperone/DNA topoisomerase II/histidine kinase"/>
    <property type="match status" value="1"/>
</dbReference>
<dbReference type="PANTHER" id="PTHR43065">
    <property type="entry name" value="SENSOR HISTIDINE KINASE"/>
    <property type="match status" value="1"/>
</dbReference>
<keyword evidence="5" id="KW-0547">Nucleotide-binding</keyword>
<evidence type="ECO:0000256" key="7">
    <source>
        <dbReference type="ARBA" id="ARBA00022840"/>
    </source>
</evidence>
<keyword evidence="9" id="KW-0472">Membrane</keyword>
<dbReference type="PANTHER" id="PTHR43065:SF10">
    <property type="entry name" value="PEROXIDE STRESS-ACTIVATED HISTIDINE KINASE MAK3"/>
    <property type="match status" value="1"/>
</dbReference>
<evidence type="ECO:0000256" key="9">
    <source>
        <dbReference type="SAM" id="Phobius"/>
    </source>
</evidence>
<dbReference type="PRINTS" id="PR00344">
    <property type="entry name" value="BCTRLSENSOR"/>
</dbReference>
<gene>
    <name evidence="11" type="ORF">QJ048_19550</name>
</gene>
<feature type="transmembrane region" description="Helical" evidence="9">
    <location>
        <begin position="152"/>
        <end position="170"/>
    </location>
</feature>
<keyword evidence="9" id="KW-0812">Transmembrane</keyword>
<keyword evidence="9" id="KW-1133">Transmembrane helix</keyword>
<evidence type="ECO:0000313" key="12">
    <source>
        <dbReference type="Proteomes" id="UP001226434"/>
    </source>
</evidence>
<dbReference type="CDD" id="cd00075">
    <property type="entry name" value="HATPase"/>
    <property type="match status" value="1"/>
</dbReference>
<dbReference type="EMBL" id="JASBRG010000007">
    <property type="protein sequence ID" value="MDI3321996.1"/>
    <property type="molecule type" value="Genomic_DNA"/>
</dbReference>
<organism evidence="11 12">
    <name type="scientific">Pinibacter soli</name>
    <dbReference type="NCBI Taxonomy" id="3044211"/>
    <lineage>
        <taxon>Bacteria</taxon>
        <taxon>Pseudomonadati</taxon>
        <taxon>Bacteroidota</taxon>
        <taxon>Chitinophagia</taxon>
        <taxon>Chitinophagales</taxon>
        <taxon>Chitinophagaceae</taxon>
        <taxon>Pinibacter</taxon>
    </lineage>
</organism>
<dbReference type="PROSITE" id="PS50109">
    <property type="entry name" value="HIS_KIN"/>
    <property type="match status" value="1"/>
</dbReference>
<dbReference type="Pfam" id="PF02518">
    <property type="entry name" value="HATPase_c"/>
    <property type="match status" value="1"/>
</dbReference>
<evidence type="ECO:0000256" key="4">
    <source>
        <dbReference type="ARBA" id="ARBA00022679"/>
    </source>
</evidence>
<keyword evidence="8" id="KW-0902">Two-component regulatory system</keyword>
<feature type="domain" description="Histidine kinase" evidence="10">
    <location>
        <begin position="370"/>
        <end position="499"/>
    </location>
</feature>
<feature type="transmembrane region" description="Helical" evidence="9">
    <location>
        <begin position="56"/>
        <end position="76"/>
    </location>
</feature>
<dbReference type="InterPro" id="IPR005467">
    <property type="entry name" value="His_kinase_dom"/>
</dbReference>
<dbReference type="InterPro" id="IPR036890">
    <property type="entry name" value="HATPase_C_sf"/>
</dbReference>
<keyword evidence="12" id="KW-1185">Reference proteome</keyword>
<feature type="transmembrane region" description="Helical" evidence="9">
    <location>
        <begin position="88"/>
        <end position="106"/>
    </location>
</feature>
<evidence type="ECO:0000256" key="3">
    <source>
        <dbReference type="ARBA" id="ARBA00022553"/>
    </source>
</evidence>
<dbReference type="SMART" id="SM00387">
    <property type="entry name" value="HATPase_c"/>
    <property type="match status" value="1"/>
</dbReference>
<evidence type="ECO:0000256" key="8">
    <source>
        <dbReference type="ARBA" id="ARBA00023012"/>
    </source>
</evidence>
<keyword evidence="3" id="KW-0597">Phosphoprotein</keyword>
<evidence type="ECO:0000313" key="11">
    <source>
        <dbReference type="EMBL" id="MDI3321996.1"/>
    </source>
</evidence>
<dbReference type="Gene3D" id="3.30.565.10">
    <property type="entry name" value="Histidine kinase-like ATPase, C-terminal domain"/>
    <property type="match status" value="1"/>
</dbReference>
<evidence type="ECO:0000259" key="10">
    <source>
        <dbReference type="PROSITE" id="PS50109"/>
    </source>
</evidence>
<dbReference type="Proteomes" id="UP001226434">
    <property type="component" value="Unassembled WGS sequence"/>
</dbReference>
<name>A0ABT6RHV3_9BACT</name>
<feature type="transmembrane region" description="Helical" evidence="9">
    <location>
        <begin position="6"/>
        <end position="21"/>
    </location>
</feature>
<dbReference type="GO" id="GO:0016301">
    <property type="term" value="F:kinase activity"/>
    <property type="evidence" value="ECO:0007669"/>
    <property type="project" value="UniProtKB-KW"/>
</dbReference>
<keyword evidence="7" id="KW-0067">ATP-binding</keyword>
<evidence type="ECO:0000256" key="6">
    <source>
        <dbReference type="ARBA" id="ARBA00022777"/>
    </source>
</evidence>
<comment type="caution">
    <text evidence="11">The sequence shown here is derived from an EMBL/GenBank/DDBJ whole genome shotgun (WGS) entry which is preliminary data.</text>
</comment>
<comment type="catalytic activity">
    <reaction evidence="1">
        <text>ATP + protein L-histidine = ADP + protein N-phospho-L-histidine.</text>
        <dbReference type="EC" id="2.7.13.3"/>
    </reaction>
</comment>
<dbReference type="InterPro" id="IPR004358">
    <property type="entry name" value="Sig_transdc_His_kin-like_C"/>
</dbReference>
<keyword evidence="6 11" id="KW-0418">Kinase</keyword>
<sequence>MLQLPIIASIVIFGFQAITFIKEFKYLIIAWSINLIYILLTLISRKYNLDISRSSWFVSFSDLAASYFFLLTYLKFVGFNIKNKGFNFTKFIFASIFIICALLKSLTNRNEFDRIPYINEFNIPAILLDFASLYCLYLFFDEIKIRFPKARLLALAAYWYSLLQFISVLQTDSLFVDSAVDVFYIIAYGLGFLLKFLFLIGLSNLLVDIFKSFSQIDKELSLKQAVGDKLNMILGRTFHELTPPLLEIETITNQLINITPENKFAYRITRKTRDEIEIIQEAIRRAKVIVTASVKMYHADQVNIYNADTMDGLPLPIDAVEEINNVNTLIQIAIMNFKAKVLQELDTNMFVTDKIVFSTEYGANCDLKCNPVQIVQVLYNLFKNSFEACDNLSIKCCLNIKTKVVRIKTNDDSDKMDKFLQIDVEDNGPGIPQDIMSKVFELGFSTKNGNPKDRGFGLDIVSAYTRANNGEVTVESPVQLSRIKDNNGGTRFKILFPKS</sequence>
<accession>A0ABT6RHV3</accession>
<keyword evidence="4" id="KW-0808">Transferase</keyword>
<feature type="transmembrane region" description="Helical" evidence="9">
    <location>
        <begin position="121"/>
        <end position="140"/>
    </location>
</feature>
<dbReference type="RefSeq" id="WP_282336116.1">
    <property type="nucleotide sequence ID" value="NZ_JASBRG010000007.1"/>
</dbReference>
<feature type="transmembrane region" description="Helical" evidence="9">
    <location>
        <begin position="26"/>
        <end position="44"/>
    </location>
</feature>
<reference evidence="11 12" key="1">
    <citation type="submission" date="2023-05" db="EMBL/GenBank/DDBJ databases">
        <title>Genome sequence of Pinibacter sp. MAH-24.</title>
        <authorList>
            <person name="Huq M.A."/>
        </authorList>
    </citation>
    <scope>NUCLEOTIDE SEQUENCE [LARGE SCALE GENOMIC DNA]</scope>
    <source>
        <strain evidence="11 12">MAH-24</strain>
    </source>
</reference>